<evidence type="ECO:0000256" key="1">
    <source>
        <dbReference type="ARBA" id="ARBA00004141"/>
    </source>
</evidence>
<name>A0ABY6MRW5_9BURK</name>
<dbReference type="RefSeq" id="WP_264892355.1">
    <property type="nucleotide sequence ID" value="NZ_CP110257.1"/>
</dbReference>
<proteinExistence type="inferred from homology"/>
<feature type="transmembrane region" description="Helical" evidence="6">
    <location>
        <begin position="121"/>
        <end position="139"/>
    </location>
</feature>
<comment type="subcellular location">
    <subcellularLocation>
        <location evidence="1">Membrane</location>
        <topology evidence="1">Multi-pass membrane protein</topology>
    </subcellularLocation>
</comment>
<keyword evidence="8" id="KW-1185">Reference proteome</keyword>
<dbReference type="Proteomes" id="UP001163266">
    <property type="component" value="Chromosome"/>
</dbReference>
<keyword evidence="4 6" id="KW-1133">Transmembrane helix</keyword>
<feature type="transmembrane region" description="Helical" evidence="6">
    <location>
        <begin position="145"/>
        <end position="166"/>
    </location>
</feature>
<gene>
    <name evidence="7" type="ORF">OMP39_13885</name>
</gene>
<reference evidence="7" key="1">
    <citation type="submission" date="2022-10" db="EMBL/GenBank/DDBJ databases">
        <title>Complete genome sequence of Schlegelella aquatica LMG 23380.</title>
        <authorList>
            <person name="Musilova J."/>
            <person name="Kourilova X."/>
            <person name="Bezdicek M."/>
            <person name="Hermankova K."/>
            <person name="Obruca S."/>
            <person name="Sedlar K."/>
        </authorList>
    </citation>
    <scope>NUCLEOTIDE SEQUENCE</scope>
    <source>
        <strain evidence="7">LMG 23380</strain>
    </source>
</reference>
<organism evidence="7 8">
    <name type="scientific">Caldimonas aquatica</name>
    <dbReference type="NCBI Taxonomy" id="376175"/>
    <lineage>
        <taxon>Bacteria</taxon>
        <taxon>Pseudomonadati</taxon>
        <taxon>Pseudomonadota</taxon>
        <taxon>Betaproteobacteria</taxon>
        <taxon>Burkholderiales</taxon>
        <taxon>Sphaerotilaceae</taxon>
        <taxon>Caldimonas</taxon>
    </lineage>
</organism>
<sequence length="233" mass="25514">MDTSASLTSAPRPLRWLGALYALSALAAIAAASDWLPGAWFWVLKPLTTALLIAHLARHEGPDRALRRWVLTGLVFSLAGDTALLWREGFTVGLVCFLVAHLAYIVAFTRHVRLLARWEPFVFYGLVAAGVLTHLWAGVPGPLRVAVMAYVMCLVAMAAQAAVWAWVARPTPALRPAAWAAVGGALFVASDSLLAIDRFTHPLPWRDVWVLGTYWAAQWCIAKSALRHSMRQP</sequence>
<evidence type="ECO:0000313" key="8">
    <source>
        <dbReference type="Proteomes" id="UP001163266"/>
    </source>
</evidence>
<feature type="transmembrane region" description="Helical" evidence="6">
    <location>
        <begin position="92"/>
        <end position="109"/>
    </location>
</feature>
<evidence type="ECO:0000256" key="3">
    <source>
        <dbReference type="ARBA" id="ARBA00022692"/>
    </source>
</evidence>
<evidence type="ECO:0000256" key="5">
    <source>
        <dbReference type="ARBA" id="ARBA00023136"/>
    </source>
</evidence>
<keyword evidence="5 6" id="KW-0472">Membrane</keyword>
<evidence type="ECO:0000313" key="7">
    <source>
        <dbReference type="EMBL" id="UZD54732.1"/>
    </source>
</evidence>
<keyword evidence="3 6" id="KW-0812">Transmembrane</keyword>
<dbReference type="PANTHER" id="PTHR31885:SF6">
    <property type="entry name" value="GH04784P"/>
    <property type="match status" value="1"/>
</dbReference>
<dbReference type="InterPro" id="IPR012506">
    <property type="entry name" value="TMEM86B-like"/>
</dbReference>
<evidence type="ECO:0000256" key="6">
    <source>
        <dbReference type="SAM" id="Phobius"/>
    </source>
</evidence>
<dbReference type="Pfam" id="PF07947">
    <property type="entry name" value="YhhN"/>
    <property type="match status" value="1"/>
</dbReference>
<feature type="transmembrane region" description="Helical" evidence="6">
    <location>
        <begin position="14"/>
        <end position="33"/>
    </location>
</feature>
<evidence type="ECO:0000256" key="2">
    <source>
        <dbReference type="ARBA" id="ARBA00007375"/>
    </source>
</evidence>
<dbReference type="PANTHER" id="PTHR31885">
    <property type="entry name" value="GH04784P"/>
    <property type="match status" value="1"/>
</dbReference>
<comment type="similarity">
    <text evidence="2">Belongs to the TMEM86 family.</text>
</comment>
<evidence type="ECO:0000256" key="4">
    <source>
        <dbReference type="ARBA" id="ARBA00022989"/>
    </source>
</evidence>
<protein>
    <submittedName>
        <fullName evidence="7">Lysoplasmalogenase</fullName>
    </submittedName>
</protein>
<dbReference type="EMBL" id="CP110257">
    <property type="protein sequence ID" value="UZD54732.1"/>
    <property type="molecule type" value="Genomic_DNA"/>
</dbReference>
<accession>A0ABY6MRW5</accession>